<evidence type="ECO:0000313" key="2">
    <source>
        <dbReference type="EMBL" id="QDM08145.1"/>
    </source>
</evidence>
<dbReference type="Proteomes" id="UP000318823">
    <property type="component" value="Chromosome"/>
</dbReference>
<evidence type="ECO:0000313" key="4">
    <source>
        <dbReference type="Proteomes" id="UP000435985"/>
    </source>
</evidence>
<reference evidence="2" key="4">
    <citation type="submission" date="2019-07" db="EMBL/GenBank/DDBJ databases">
        <authorList>
            <person name="Ross B.D."/>
            <person name="Verster A.J."/>
            <person name="Radey M.C."/>
            <person name="Schmidtke D.T."/>
            <person name="Pope C.E."/>
            <person name="Hoffman L.R."/>
            <person name="Hajjar A."/>
            <person name="Peterson S.B."/>
            <person name="Borenstein E."/>
            <person name="Mougous J.D."/>
        </authorList>
    </citation>
    <scope>NUCLEOTIDE SEQUENCE</scope>
    <source>
        <strain evidence="2">3725 D1 iv</strain>
    </source>
</reference>
<evidence type="ECO:0000313" key="1">
    <source>
        <dbReference type="EMBL" id="KAA4665220.1"/>
    </source>
</evidence>
<name>A0A139L5V7_BACOV</name>
<reference evidence="3" key="1">
    <citation type="journal article" date="2018" name="J. Anim. Genet.">
        <title>Acquired interbacterial defense systems protect against interspecies antagonism in the human gut microbiome.</title>
        <authorList>
            <person name="Ross B.D."/>
            <person name="Verster A.J."/>
            <person name="Radey M.C."/>
            <person name="Schmidtke D.T."/>
            <person name="Pope C.E."/>
            <person name="Hoffman L.R."/>
            <person name="Hajjar A."/>
            <person name="Peterson S.B."/>
            <person name="Borenstein E."/>
            <person name="Mougous J."/>
        </authorList>
    </citation>
    <scope>NUCLEOTIDE SEQUENCE [LARGE SCALE GENOMIC DNA]</scope>
    <source>
        <strain evidence="3">3725 D1 iv</strain>
    </source>
</reference>
<organism evidence="1 4">
    <name type="scientific">Bacteroides ovatus</name>
    <dbReference type="NCBI Taxonomy" id="28116"/>
    <lineage>
        <taxon>Bacteria</taxon>
        <taxon>Pseudomonadati</taxon>
        <taxon>Bacteroidota</taxon>
        <taxon>Bacteroidia</taxon>
        <taxon>Bacteroidales</taxon>
        <taxon>Bacteroidaceae</taxon>
        <taxon>Bacteroides</taxon>
    </lineage>
</organism>
<reference evidence="2" key="2">
    <citation type="journal article" date="2018" name="Nature">
        <title>Human gut bacteria contain acquired interbacterial defence systems.</title>
        <authorList>
            <person name="Ross B.D."/>
            <person name="Verster A.J."/>
            <person name="Radey M.C."/>
            <person name="Schmidtke D.T."/>
            <person name="Pope C.E."/>
            <person name="Hoffman L.R."/>
            <person name="Hajjar A."/>
            <person name="Peterson S.B."/>
            <person name="Borenstein E."/>
            <person name="Mougous J."/>
        </authorList>
    </citation>
    <scope>NUCLEOTIDE SEQUENCE</scope>
    <source>
        <strain evidence="2">3725 D1 iv</strain>
    </source>
</reference>
<gene>
    <name evidence="2" type="ORF">DYI28_05140</name>
    <name evidence="1" type="ORF">F3B98_06185</name>
</gene>
<dbReference type="EMBL" id="CP041395">
    <property type="protein sequence ID" value="QDM08145.1"/>
    <property type="molecule type" value="Genomic_DNA"/>
</dbReference>
<accession>A0A139L5V7</accession>
<dbReference type="AlphaFoldDB" id="A0A139L5V7"/>
<evidence type="ECO:0000313" key="3">
    <source>
        <dbReference type="Proteomes" id="UP000318823"/>
    </source>
</evidence>
<proteinExistence type="predicted"/>
<protein>
    <submittedName>
        <fullName evidence="1">Uncharacterized protein</fullName>
    </submittedName>
</protein>
<reference evidence="1 4" key="3">
    <citation type="journal article" date="2019" name="Nat. Med.">
        <title>A library of human gut bacterial isolates paired with longitudinal multiomics data enables mechanistic microbiome research.</title>
        <authorList>
            <person name="Poyet M."/>
            <person name="Groussin M."/>
            <person name="Gibbons S.M."/>
            <person name="Avila-Pacheco J."/>
            <person name="Jiang X."/>
            <person name="Kearney S.M."/>
            <person name="Perrotta A.R."/>
            <person name="Berdy B."/>
            <person name="Zhao S."/>
            <person name="Lieberman T.D."/>
            <person name="Swanson P.K."/>
            <person name="Smith M."/>
            <person name="Roesemann S."/>
            <person name="Alexander J.E."/>
            <person name="Rich S.A."/>
            <person name="Livny J."/>
            <person name="Vlamakis H."/>
            <person name="Clish C."/>
            <person name="Bullock K."/>
            <person name="Deik A."/>
            <person name="Scott J."/>
            <person name="Pierce K.A."/>
            <person name="Xavier R.J."/>
            <person name="Alm E.J."/>
        </authorList>
    </citation>
    <scope>NUCLEOTIDE SEQUENCE [LARGE SCALE GENOMIC DNA]</scope>
    <source>
        <strain evidence="1 4">BIOML-A14</strain>
    </source>
</reference>
<dbReference type="EMBL" id="VWFO01000006">
    <property type="protein sequence ID" value="KAA4665220.1"/>
    <property type="molecule type" value="Genomic_DNA"/>
</dbReference>
<dbReference type="Proteomes" id="UP000435985">
    <property type="component" value="Unassembled WGS sequence"/>
</dbReference>
<dbReference type="RefSeq" id="WP_004310947.1">
    <property type="nucleotide sequence ID" value="NZ_CAKJZM010000002.1"/>
</dbReference>
<sequence length="118" mass="13551">MVKKLSNTNYLHDVPVEHAEANERNRKYIDRFVSENYNGLVAKFSPLDGTINSSAFGALDKLNSTIISLYTDPNLHFTDWEQAKQYLSNKFTEKAIRVPVKKPVKSEVVENEDEFIND</sequence>